<proteinExistence type="predicted"/>
<gene>
    <name evidence="1" type="ORF">DEJ49_33560</name>
</gene>
<dbReference type="RefSeq" id="WP_150187577.1">
    <property type="nucleotide sequence ID" value="NZ_CP029191.1"/>
</dbReference>
<name>A0A5P2CU52_STRVZ</name>
<accession>A0A5P2CU52</accession>
<organism evidence="1 2">
    <name type="scientific">Streptomyces venezuelae</name>
    <dbReference type="NCBI Taxonomy" id="54571"/>
    <lineage>
        <taxon>Bacteria</taxon>
        <taxon>Bacillati</taxon>
        <taxon>Actinomycetota</taxon>
        <taxon>Actinomycetes</taxon>
        <taxon>Kitasatosporales</taxon>
        <taxon>Streptomycetaceae</taxon>
        <taxon>Streptomyces</taxon>
    </lineage>
</organism>
<evidence type="ECO:0000313" key="2">
    <source>
        <dbReference type="Proteomes" id="UP000324015"/>
    </source>
</evidence>
<dbReference type="AlphaFoldDB" id="A0A5P2CU52"/>
<evidence type="ECO:0000313" key="1">
    <source>
        <dbReference type="EMBL" id="QES45268.1"/>
    </source>
</evidence>
<sequence length="138" mass="14926">MAKIVLRSCDITVNGVNFSDHISSVEINLVKDEIETTNFSGQGRERVAGLKDDSFVLNFQQDFAAGEVDATLFPLWDLETEFTVVVKPTAAAVSASNPSYTGTCILLEYQPLSGDVGDLSETEVTFPTQRTGISRATS</sequence>
<protein>
    <recommendedName>
        <fullName evidence="3">Phage tail protein</fullName>
    </recommendedName>
</protein>
<reference evidence="1 2" key="1">
    <citation type="submission" date="2018-05" db="EMBL/GenBank/DDBJ databases">
        <title>Streptomyces venezuelae.</title>
        <authorList>
            <person name="Kim W."/>
            <person name="Lee N."/>
            <person name="Cho B.-K."/>
        </authorList>
    </citation>
    <scope>NUCLEOTIDE SEQUENCE [LARGE SCALE GENOMIC DNA]</scope>
    <source>
        <strain evidence="1 2">ATCC 14585</strain>
    </source>
</reference>
<dbReference type="Proteomes" id="UP000324015">
    <property type="component" value="Chromosome"/>
</dbReference>
<dbReference type="EMBL" id="CP029191">
    <property type="protein sequence ID" value="QES45268.1"/>
    <property type="molecule type" value="Genomic_DNA"/>
</dbReference>
<evidence type="ECO:0008006" key="3">
    <source>
        <dbReference type="Google" id="ProtNLM"/>
    </source>
</evidence>